<dbReference type="EMBL" id="FOCO01000008">
    <property type="protein sequence ID" value="SEN17086.1"/>
    <property type="molecule type" value="Genomic_DNA"/>
</dbReference>
<organism evidence="2 3">
    <name type="scientific">Pseudorhodobacter antarcticus</name>
    <dbReference type="NCBI Taxonomy" id="1077947"/>
    <lineage>
        <taxon>Bacteria</taxon>
        <taxon>Pseudomonadati</taxon>
        <taxon>Pseudomonadota</taxon>
        <taxon>Alphaproteobacteria</taxon>
        <taxon>Rhodobacterales</taxon>
        <taxon>Paracoccaceae</taxon>
        <taxon>Pseudorhodobacter</taxon>
    </lineage>
</organism>
<dbReference type="PANTHER" id="PTHR33408:SF2">
    <property type="entry name" value="TRANSPOSASE DDE DOMAIN-CONTAINING PROTEIN"/>
    <property type="match status" value="1"/>
</dbReference>
<feature type="domain" description="Transposase InsH N-terminal" evidence="1">
    <location>
        <begin position="43"/>
        <end position="113"/>
    </location>
</feature>
<proteinExistence type="predicted"/>
<name>A0A1H8ECD9_9RHOB</name>
<dbReference type="InterPro" id="IPR008490">
    <property type="entry name" value="Transposase_InsH_N"/>
</dbReference>
<dbReference type="Proteomes" id="UP000183002">
    <property type="component" value="Unassembled WGS sequence"/>
</dbReference>
<protein>
    <submittedName>
        <fullName evidence="2">Transposase</fullName>
    </submittedName>
</protein>
<dbReference type="Pfam" id="PF05598">
    <property type="entry name" value="DUF772"/>
    <property type="match status" value="1"/>
</dbReference>
<evidence type="ECO:0000313" key="3">
    <source>
        <dbReference type="Proteomes" id="UP000183002"/>
    </source>
</evidence>
<evidence type="ECO:0000259" key="1">
    <source>
        <dbReference type="Pfam" id="PF05598"/>
    </source>
</evidence>
<accession>A0A1H8ECD9</accession>
<dbReference type="PANTHER" id="PTHR33408">
    <property type="entry name" value="TRANSPOSASE"/>
    <property type="match status" value="1"/>
</dbReference>
<reference evidence="2 3" key="1">
    <citation type="submission" date="2016-10" db="EMBL/GenBank/DDBJ databases">
        <authorList>
            <person name="de Groot N.N."/>
        </authorList>
    </citation>
    <scope>NUCLEOTIDE SEQUENCE [LARGE SCALE GENOMIC DNA]</scope>
    <source>
        <strain evidence="2 3">CGMCC 1.10836</strain>
    </source>
</reference>
<keyword evidence="3" id="KW-1185">Reference proteome</keyword>
<dbReference type="AlphaFoldDB" id="A0A1H8ECD9"/>
<gene>
    <name evidence="2" type="ORF">SAMN05216227_1008135</name>
</gene>
<sequence length="116" mass="12876">MALITAFSTSSGIPCGAQKWYPRAWKHIQGSSRAQTLLLPACVDDYVGPDNVVRFIEAFVESLDLAAAGFDRTLPKATGRPGYDPSDLLKLYIYGYLNRVRSSRRLEAETHRNRGA</sequence>
<evidence type="ECO:0000313" key="2">
    <source>
        <dbReference type="EMBL" id="SEN17086.1"/>
    </source>
</evidence>
<dbReference type="STRING" id="1077947.SAMN05216227_1008135"/>